<name>A0AAW0GCM9_9APHY</name>
<keyword evidence="2" id="KW-1185">Reference proteome</keyword>
<proteinExistence type="predicted"/>
<comment type="caution">
    <text evidence="1">The sequence shown here is derived from an EMBL/GenBank/DDBJ whole genome shotgun (WGS) entry which is preliminary data.</text>
</comment>
<sequence length="107" mass="12141">MKWIFYSSPEGCLRESTIASYAHERNGELKVAKKKGKAHISDHMFTPLSILEAIFQKDDIGPLLKNICGYIRLPSRTFSGCIEFPSAQQVSAIHTQPNYHLICIQKF</sequence>
<dbReference type="EMBL" id="JASBNA010000008">
    <property type="protein sequence ID" value="KAK7689414.1"/>
    <property type="molecule type" value="Genomic_DNA"/>
</dbReference>
<organism evidence="1 2">
    <name type="scientific">Cerrena zonata</name>
    <dbReference type="NCBI Taxonomy" id="2478898"/>
    <lineage>
        <taxon>Eukaryota</taxon>
        <taxon>Fungi</taxon>
        <taxon>Dikarya</taxon>
        <taxon>Basidiomycota</taxon>
        <taxon>Agaricomycotina</taxon>
        <taxon>Agaricomycetes</taxon>
        <taxon>Polyporales</taxon>
        <taxon>Cerrenaceae</taxon>
        <taxon>Cerrena</taxon>
    </lineage>
</organism>
<gene>
    <name evidence="1" type="ORF">QCA50_007206</name>
</gene>
<reference evidence="1 2" key="1">
    <citation type="submission" date="2022-09" db="EMBL/GenBank/DDBJ databases">
        <authorList>
            <person name="Palmer J.M."/>
        </authorList>
    </citation>
    <scope>NUCLEOTIDE SEQUENCE [LARGE SCALE GENOMIC DNA]</scope>
    <source>
        <strain evidence="1 2">DSM 7382</strain>
    </source>
</reference>
<evidence type="ECO:0000313" key="1">
    <source>
        <dbReference type="EMBL" id="KAK7689414.1"/>
    </source>
</evidence>
<accession>A0AAW0GCM9</accession>
<evidence type="ECO:0000313" key="2">
    <source>
        <dbReference type="Proteomes" id="UP001385951"/>
    </source>
</evidence>
<dbReference type="AlphaFoldDB" id="A0AAW0GCM9"/>
<protein>
    <submittedName>
        <fullName evidence="1">Uncharacterized protein</fullName>
    </submittedName>
</protein>
<dbReference type="Proteomes" id="UP001385951">
    <property type="component" value="Unassembled WGS sequence"/>
</dbReference>